<sequence>MEIDYIILDSNSAGELELLLDEKALDGYKAVSMSSCYDPNKGIVYTALMVNYGLNSQLEDIIAQISEKLDSISTSLLLIETNTADNLD</sequence>
<evidence type="ECO:0000313" key="2">
    <source>
        <dbReference type="Proteomes" id="UP000462014"/>
    </source>
</evidence>
<keyword evidence="2" id="KW-1185">Reference proteome</keyword>
<gene>
    <name evidence="1" type="ORF">GO621_03200</name>
</gene>
<dbReference type="Proteomes" id="UP000462014">
    <property type="component" value="Unassembled WGS sequence"/>
</dbReference>
<evidence type="ECO:0000313" key="1">
    <source>
        <dbReference type="EMBL" id="MVN20539.1"/>
    </source>
</evidence>
<dbReference type="EMBL" id="WPIK01000003">
    <property type="protein sequence ID" value="MVN20539.1"/>
    <property type="molecule type" value="Genomic_DNA"/>
</dbReference>
<organism evidence="1 2">
    <name type="scientific">Mucilaginibacter arboris</name>
    <dbReference type="NCBI Taxonomy" id="2682090"/>
    <lineage>
        <taxon>Bacteria</taxon>
        <taxon>Pseudomonadati</taxon>
        <taxon>Bacteroidota</taxon>
        <taxon>Sphingobacteriia</taxon>
        <taxon>Sphingobacteriales</taxon>
        <taxon>Sphingobacteriaceae</taxon>
        <taxon>Mucilaginibacter</taxon>
    </lineage>
</organism>
<comment type="caution">
    <text evidence="1">The sequence shown here is derived from an EMBL/GenBank/DDBJ whole genome shotgun (WGS) entry which is preliminary data.</text>
</comment>
<reference evidence="1 2" key="1">
    <citation type="submission" date="2019-12" db="EMBL/GenBank/DDBJ databases">
        <title>Mucilaginibacter sp. HMF7410 genome sequencing and assembly.</title>
        <authorList>
            <person name="Kang H."/>
            <person name="Cha I."/>
            <person name="Kim H."/>
            <person name="Joh K."/>
        </authorList>
    </citation>
    <scope>NUCLEOTIDE SEQUENCE [LARGE SCALE GENOMIC DNA]</scope>
    <source>
        <strain evidence="1 2">HMF7410</strain>
    </source>
</reference>
<dbReference type="RefSeq" id="WP_157564134.1">
    <property type="nucleotide sequence ID" value="NZ_WPIK01000003.1"/>
</dbReference>
<name>A0A7K1STA3_9SPHI</name>
<protein>
    <submittedName>
        <fullName evidence="1">Uncharacterized protein</fullName>
    </submittedName>
</protein>
<accession>A0A7K1STA3</accession>
<dbReference type="AlphaFoldDB" id="A0A7K1STA3"/>
<proteinExistence type="predicted"/>